<dbReference type="AlphaFoldDB" id="I3T3B9"/>
<evidence type="ECO:0000256" key="2">
    <source>
        <dbReference type="ARBA" id="ARBA00010743"/>
    </source>
</evidence>
<evidence type="ECO:0000256" key="3">
    <source>
        <dbReference type="ARBA" id="ARBA00023242"/>
    </source>
</evidence>
<comment type="subcellular location">
    <subcellularLocation>
        <location evidence="1 4">Nucleus</location>
    </subcellularLocation>
</comment>
<dbReference type="InterPro" id="IPR013921">
    <property type="entry name" value="Mediator_Med20"/>
</dbReference>
<evidence type="ECO:0000256" key="1">
    <source>
        <dbReference type="ARBA" id="ARBA00004123"/>
    </source>
</evidence>
<protein>
    <recommendedName>
        <fullName evidence="4">Mediator of RNA polymerase II transcription subunit 20</fullName>
    </recommendedName>
    <alternativeName>
        <fullName evidence="4">Mediator complex subunit 20</fullName>
    </alternativeName>
</protein>
<comment type="subunit">
    <text evidence="4">Component of the Mediator complex.</text>
</comment>
<dbReference type="EMBL" id="BT147217">
    <property type="protein sequence ID" value="AFK47011.1"/>
    <property type="molecule type" value="mRNA"/>
</dbReference>
<name>I3T3B9_LOTJA</name>
<dbReference type="Pfam" id="PF08612">
    <property type="entry name" value="Med20"/>
    <property type="match status" value="1"/>
</dbReference>
<dbReference type="GO" id="GO:0003713">
    <property type="term" value="F:transcription coactivator activity"/>
    <property type="evidence" value="ECO:0007669"/>
    <property type="project" value="TreeGrafter"/>
</dbReference>
<evidence type="ECO:0000313" key="5">
    <source>
        <dbReference type="EMBL" id="AFK47011.1"/>
    </source>
</evidence>
<gene>
    <name evidence="4" type="primary">MED20</name>
</gene>
<accession>I3T3B9</accession>
<keyword evidence="4" id="KW-0804">Transcription</keyword>
<reference evidence="5" key="1">
    <citation type="submission" date="2012-05" db="EMBL/GenBank/DDBJ databases">
        <authorList>
            <person name="Krishnakumar V."/>
            <person name="Cheung F."/>
            <person name="Xiao Y."/>
            <person name="Chan A."/>
            <person name="Moskal W.A."/>
            <person name="Town C.D."/>
        </authorList>
    </citation>
    <scope>NUCLEOTIDE SEQUENCE</scope>
</reference>
<dbReference type="GO" id="GO:0016592">
    <property type="term" value="C:mediator complex"/>
    <property type="evidence" value="ECO:0007669"/>
    <property type="project" value="InterPro"/>
</dbReference>
<comment type="function">
    <text evidence="4">Component of the Mediator complex, a coactivator involved in the regulated transcription of nearly all RNA polymerase II-dependent genes. Mediator functions as a bridge to convey information from gene-specific regulatory proteins to the basal RNA polymerase II transcription machinery. Mediator is recruited to promoters by direct interactions with regulatory proteins and serves as a scaffold for the assembly of a functional preinitiation complex with RNA polymerase II and the general transcription factors.</text>
</comment>
<dbReference type="PANTHER" id="PTHR12465:SF0">
    <property type="entry name" value="MEDIATOR OF RNA POLYMERASE II TRANSCRIPTION SUBUNIT 20"/>
    <property type="match status" value="1"/>
</dbReference>
<keyword evidence="4" id="KW-0010">Activator</keyword>
<keyword evidence="3 4" id="KW-0539">Nucleus</keyword>
<keyword evidence="4" id="KW-0805">Transcription regulation</keyword>
<sequence>MPIRWILHWQPHQGTVVNSHTLNEISQCVENINGVKDGRWKSTLTFYRPNLRDQSIATDFPRDFLGISLMEQPTKYYFIIRGHKIVVEADSSILTIMEKLQSYKSKVALNFEGVQYKLGDFQLRVIKVVPNQAENLRGILMEIEYLPISSVEKPRPIMEEFIEIWREVLSKKSLPGHFMRAEPNFKEYGLGDTYTPQHTAVQYAAALAQLIASVQLRN</sequence>
<dbReference type="GO" id="GO:0006357">
    <property type="term" value="P:regulation of transcription by RNA polymerase II"/>
    <property type="evidence" value="ECO:0007669"/>
    <property type="project" value="InterPro"/>
</dbReference>
<evidence type="ECO:0000256" key="4">
    <source>
        <dbReference type="RuleBase" id="RU364152"/>
    </source>
</evidence>
<organism evidence="5">
    <name type="scientific">Lotus japonicus</name>
    <name type="common">Lotus corniculatus var. japonicus</name>
    <dbReference type="NCBI Taxonomy" id="34305"/>
    <lineage>
        <taxon>Eukaryota</taxon>
        <taxon>Viridiplantae</taxon>
        <taxon>Streptophyta</taxon>
        <taxon>Embryophyta</taxon>
        <taxon>Tracheophyta</taxon>
        <taxon>Spermatophyta</taxon>
        <taxon>Magnoliopsida</taxon>
        <taxon>eudicotyledons</taxon>
        <taxon>Gunneridae</taxon>
        <taxon>Pentapetalae</taxon>
        <taxon>rosids</taxon>
        <taxon>fabids</taxon>
        <taxon>Fabales</taxon>
        <taxon>Fabaceae</taxon>
        <taxon>Papilionoideae</taxon>
        <taxon>50 kb inversion clade</taxon>
        <taxon>NPAAA clade</taxon>
        <taxon>Hologalegina</taxon>
        <taxon>robinioid clade</taxon>
        <taxon>Loteae</taxon>
        <taxon>Lotus</taxon>
    </lineage>
</organism>
<comment type="similarity">
    <text evidence="2 4">Belongs to the Mediator complex subunit 20 family.</text>
</comment>
<dbReference type="PANTHER" id="PTHR12465">
    <property type="entry name" value="UBIQUITIN SPECIFIC PROTEASE HOMOLOG 49"/>
    <property type="match status" value="1"/>
</dbReference>
<proteinExistence type="evidence at transcript level"/>